<name>A0A5M3W9U6_9ACTN</name>
<organism evidence="2 3">
    <name type="scientific">Acrocarpospora corrugata</name>
    <dbReference type="NCBI Taxonomy" id="35763"/>
    <lineage>
        <taxon>Bacteria</taxon>
        <taxon>Bacillati</taxon>
        <taxon>Actinomycetota</taxon>
        <taxon>Actinomycetes</taxon>
        <taxon>Streptosporangiales</taxon>
        <taxon>Streptosporangiaceae</taxon>
        <taxon>Acrocarpospora</taxon>
    </lineage>
</organism>
<dbReference type="AlphaFoldDB" id="A0A5M3W9U6"/>
<feature type="region of interest" description="Disordered" evidence="1">
    <location>
        <begin position="226"/>
        <end position="247"/>
    </location>
</feature>
<evidence type="ECO:0000313" key="3">
    <source>
        <dbReference type="Proteomes" id="UP000334990"/>
    </source>
</evidence>
<dbReference type="RefSeq" id="WP_218034563.1">
    <property type="nucleotide sequence ID" value="NZ_BAAABN010000030.1"/>
</dbReference>
<accession>A0A5M3W9U6</accession>
<reference evidence="2 3" key="1">
    <citation type="submission" date="2019-10" db="EMBL/GenBank/DDBJ databases">
        <title>Whole genome shotgun sequence of Acrocarpospora corrugata NBRC 13972.</title>
        <authorList>
            <person name="Ichikawa N."/>
            <person name="Kimura A."/>
            <person name="Kitahashi Y."/>
            <person name="Komaki H."/>
            <person name="Oguchi A."/>
        </authorList>
    </citation>
    <scope>NUCLEOTIDE SEQUENCE [LARGE SCALE GENOMIC DNA]</scope>
    <source>
        <strain evidence="2 3">NBRC 13972</strain>
    </source>
</reference>
<keyword evidence="3" id="KW-1185">Reference proteome</keyword>
<dbReference type="Proteomes" id="UP000334990">
    <property type="component" value="Unassembled WGS sequence"/>
</dbReference>
<dbReference type="EMBL" id="BLAD01000075">
    <property type="protein sequence ID" value="GES03953.1"/>
    <property type="molecule type" value="Genomic_DNA"/>
</dbReference>
<evidence type="ECO:0000256" key="1">
    <source>
        <dbReference type="SAM" id="MobiDB-lite"/>
    </source>
</evidence>
<sequence>MDVLGLVIAVVVLAASAHENTAGIALLGRVAASTEGTVTKALADQGFKNAVVAHGAGLGIDVEIVERNPADKGFVPQPKRCVVEQTYGILMFHRRLVRDVEHLPASSESSARALDAYQESLAPPRRPEAPRSYGPVGEAAWIGEFCLLLPTLRERAEKVGLTSELEGLMTAAQHGHEAGADFAELLKRLDERYGTGDRGLDGLYGGYPIMDPVYVCPIGRCARTQTRETDGPAPRCHVGRNMRMRGS</sequence>
<feature type="compositionally biased region" description="Basic residues" evidence="1">
    <location>
        <begin position="237"/>
        <end position="247"/>
    </location>
</feature>
<proteinExistence type="predicted"/>
<gene>
    <name evidence="2" type="ORF">Acor_60190</name>
</gene>
<dbReference type="PANTHER" id="PTHR30007">
    <property type="entry name" value="PHP DOMAIN PROTEIN"/>
    <property type="match status" value="1"/>
</dbReference>
<comment type="caution">
    <text evidence="2">The sequence shown here is derived from an EMBL/GenBank/DDBJ whole genome shotgun (WGS) entry which is preliminary data.</text>
</comment>
<dbReference type="PANTHER" id="PTHR30007:SF0">
    <property type="entry name" value="TRANSPOSASE"/>
    <property type="match status" value="1"/>
</dbReference>
<evidence type="ECO:0008006" key="4">
    <source>
        <dbReference type="Google" id="ProtNLM"/>
    </source>
</evidence>
<protein>
    <recommendedName>
        <fullName evidence="4">Transposase IS4-like domain-containing protein</fullName>
    </recommendedName>
</protein>
<evidence type="ECO:0000313" key="2">
    <source>
        <dbReference type="EMBL" id="GES03953.1"/>
    </source>
</evidence>